<protein>
    <recommendedName>
        <fullName evidence="3">Sulfotransferase family protein</fullName>
    </recommendedName>
</protein>
<dbReference type="SUPFAM" id="SSF52540">
    <property type="entry name" value="P-loop containing nucleoside triphosphate hydrolases"/>
    <property type="match status" value="1"/>
</dbReference>
<accession>A0A914B198</accession>
<dbReference type="Gene3D" id="3.40.50.300">
    <property type="entry name" value="P-loop containing nucleotide triphosphate hydrolases"/>
    <property type="match status" value="1"/>
</dbReference>
<dbReference type="RefSeq" id="XP_038069683.1">
    <property type="nucleotide sequence ID" value="XM_038213755.1"/>
</dbReference>
<dbReference type="InterPro" id="IPR027417">
    <property type="entry name" value="P-loop_NTPase"/>
</dbReference>
<keyword evidence="2" id="KW-1185">Reference proteome</keyword>
<dbReference type="PANTHER" id="PTHR48312:SF1">
    <property type="entry name" value="SULFOTRANSFERASE"/>
    <property type="match status" value="1"/>
</dbReference>
<evidence type="ECO:0000313" key="2">
    <source>
        <dbReference type="Proteomes" id="UP000887568"/>
    </source>
</evidence>
<dbReference type="GeneID" id="119738794"/>
<evidence type="ECO:0008006" key="3">
    <source>
        <dbReference type="Google" id="ProtNLM"/>
    </source>
</evidence>
<reference evidence="1" key="1">
    <citation type="submission" date="2022-11" db="UniProtKB">
        <authorList>
            <consortium name="EnsemblMetazoa"/>
        </authorList>
    </citation>
    <scope>IDENTIFICATION</scope>
</reference>
<organism evidence="1 2">
    <name type="scientific">Patiria miniata</name>
    <name type="common">Bat star</name>
    <name type="synonym">Asterina miniata</name>
    <dbReference type="NCBI Taxonomy" id="46514"/>
    <lineage>
        <taxon>Eukaryota</taxon>
        <taxon>Metazoa</taxon>
        <taxon>Echinodermata</taxon>
        <taxon>Eleutherozoa</taxon>
        <taxon>Asterozoa</taxon>
        <taxon>Asteroidea</taxon>
        <taxon>Valvatacea</taxon>
        <taxon>Valvatida</taxon>
        <taxon>Asterinidae</taxon>
        <taxon>Patiria</taxon>
    </lineage>
</organism>
<dbReference type="AlphaFoldDB" id="A0A914B198"/>
<dbReference type="Proteomes" id="UP000887568">
    <property type="component" value="Unplaced"/>
</dbReference>
<dbReference type="EnsemblMetazoa" id="XM_038213755.1">
    <property type="protein sequence ID" value="XP_038069683.1"/>
    <property type="gene ID" value="LOC119738794"/>
</dbReference>
<name>A0A914B198_PATMI</name>
<sequence>MASIHEQPRVILWSVPRSCTTAVLRSISNLVERGEIYYEPYYKALVGGPESESASTPAPRATAILPSAGSAYDSSIFTYAWVKKTLEAEHKDASLVFVKDFAMSLAGKVYMDHLPHGYRHTFLIRNPNKVIPSWRKCHDEWRPSKPLLDEEAKEEWHKADMGEHAGFKDLLELYQYVRENLDPAPFVMDADDLVSQPETVMAAYCKATGIPFSRKLIEWENDGSPMYAKWITCRDHLGYLNCNYHTNARSSSGFRKNEDLPKPASTSVTNPKAIEQIAKCVPYYEKLYRERFVP</sequence>
<evidence type="ECO:0000313" key="1">
    <source>
        <dbReference type="EnsemblMetazoa" id="XP_038069683.1"/>
    </source>
</evidence>
<dbReference type="PANTHER" id="PTHR48312">
    <property type="match status" value="1"/>
</dbReference>
<proteinExistence type="predicted"/>
<dbReference type="OrthoDB" id="416710at2759"/>
<dbReference type="OMA" id="QTRVILW"/>